<dbReference type="AlphaFoldDB" id="A0A7Z8KRE9"/>
<dbReference type="EMBL" id="VIAQ01000008">
    <property type="protein sequence ID" value="TQD27657.1"/>
    <property type="molecule type" value="Genomic_DNA"/>
</dbReference>
<dbReference type="Gene3D" id="3.30.70.260">
    <property type="match status" value="1"/>
</dbReference>
<dbReference type="PANTHER" id="PTHR35090">
    <property type="entry name" value="DNA-DIRECTED RNA POLYMERASE SUBUNIT I"/>
    <property type="match status" value="1"/>
</dbReference>
<dbReference type="RefSeq" id="WP_154808787.1">
    <property type="nucleotide sequence ID" value="NZ_VIAQ01000008.1"/>
</dbReference>
<dbReference type="SUPFAM" id="SSF111126">
    <property type="entry name" value="Ligand-binding domain in the NO signalling and Golgi transport"/>
    <property type="match status" value="1"/>
</dbReference>
<dbReference type="Gene3D" id="3.30.1380.20">
    <property type="entry name" value="Trafficking protein particle complex subunit 3"/>
    <property type="match status" value="1"/>
</dbReference>
<proteinExistence type="predicted"/>
<dbReference type="PANTHER" id="PTHR35090:SF1">
    <property type="entry name" value="SLR0144 PROTEIN"/>
    <property type="match status" value="1"/>
</dbReference>
<organism evidence="2 3">
    <name type="scientific">Methanolobus vulcani</name>
    <dbReference type="NCBI Taxonomy" id="38026"/>
    <lineage>
        <taxon>Archaea</taxon>
        <taxon>Methanobacteriati</taxon>
        <taxon>Methanobacteriota</taxon>
        <taxon>Stenosarchaea group</taxon>
        <taxon>Methanomicrobia</taxon>
        <taxon>Methanosarcinales</taxon>
        <taxon>Methanosarcinaceae</taxon>
        <taxon>Methanolobus</taxon>
    </lineage>
</organism>
<evidence type="ECO:0000259" key="1">
    <source>
        <dbReference type="SMART" id="SM00989"/>
    </source>
</evidence>
<protein>
    <recommendedName>
        <fullName evidence="1">4-vinyl reductase 4VR domain-containing protein</fullName>
    </recommendedName>
</protein>
<dbReference type="OrthoDB" id="371687at2157"/>
<dbReference type="Proteomes" id="UP000319335">
    <property type="component" value="Unassembled WGS sequence"/>
</dbReference>
<keyword evidence="3" id="KW-1185">Reference proteome</keyword>
<sequence length="269" mass="30238">MVRDLYMFSRVNKEADVVWFKIAYENTLQSEADITSFFAEKGLDIRFAYLDSSEDPTKGKYVMFTEAEKGRDIDSIAEELENMDVVHSVKWGYSKNRAIQSVDFPLKILGDRAVLIRAKTFVDIINIMNEHVPQSEGLITIIGLRNGAGAARYMQDMAEMNDDNFLDLLGELFMAAGWGKIEYEINVFELSGNVRVIDSFLAEEFGESDVPVCAYMSAFLAGYISECLKKTVQVRESRCKSMGDGVCEHVISPAPSGVKIEHVLRGELH</sequence>
<feature type="domain" description="4-vinyl reductase 4VR" evidence="1">
    <location>
        <begin position="193"/>
        <end position="253"/>
    </location>
</feature>
<evidence type="ECO:0000313" key="3">
    <source>
        <dbReference type="Proteomes" id="UP000319335"/>
    </source>
</evidence>
<gene>
    <name evidence="2" type="ORF">FKV42_03085</name>
</gene>
<dbReference type="InterPro" id="IPR004096">
    <property type="entry name" value="V4R"/>
</dbReference>
<evidence type="ECO:0000313" key="2">
    <source>
        <dbReference type="EMBL" id="TQD27657.1"/>
    </source>
</evidence>
<dbReference type="Pfam" id="PF02830">
    <property type="entry name" value="V4R"/>
    <property type="match status" value="1"/>
</dbReference>
<comment type="caution">
    <text evidence="2">The sequence shown here is derived from an EMBL/GenBank/DDBJ whole genome shotgun (WGS) entry which is preliminary data.</text>
</comment>
<dbReference type="InterPro" id="IPR024096">
    <property type="entry name" value="NO_sig/Golgi_transp_ligand-bd"/>
</dbReference>
<name>A0A7Z8KRE9_9EURY</name>
<reference evidence="2 3" key="1">
    <citation type="submission" date="2019-06" db="EMBL/GenBank/DDBJ databases">
        <title>Draft genome sequence of Methanolobus vulcani B1d.</title>
        <authorList>
            <person name="Creighbaum A.J."/>
            <person name="Ticak T."/>
            <person name="Hariraju D."/>
            <person name="Arivett B.A."/>
            <person name="Ferguson D.J.Jr."/>
        </authorList>
    </citation>
    <scope>NUCLEOTIDE SEQUENCE [LARGE SCALE GENOMIC DNA]</scope>
    <source>
        <strain evidence="2 3">B1d</strain>
    </source>
</reference>
<dbReference type="SMART" id="SM00989">
    <property type="entry name" value="V4R"/>
    <property type="match status" value="1"/>
</dbReference>
<accession>A0A7Z8KRE9</accession>